<keyword evidence="2" id="KW-1185">Reference proteome</keyword>
<dbReference type="Proteomes" id="UP001174839">
    <property type="component" value="Unassembled WGS sequence"/>
</dbReference>
<dbReference type="EMBL" id="JAUDUY010000001">
    <property type="protein sequence ID" value="MDM9630473.1"/>
    <property type="molecule type" value="Genomic_DNA"/>
</dbReference>
<sequence>MKVLFTLGTLFWMSSFVHSQELIVHHFNADRQEVETDTLFLGDLVVLGHAKKGKNPHYFQGKITGIFKDRQVVRVFDYARSTRVVPIAGKKIKIDEIIAVERLDEKEHRGRENRAIVATAGQFLGSSIGGTTGDVIFYGSTAGNIISDFVSRQKIKTDRIRCEIIDSEY</sequence>
<comment type="caution">
    <text evidence="1">The sequence shown here is derived from an EMBL/GenBank/DDBJ whole genome shotgun (WGS) entry which is preliminary data.</text>
</comment>
<evidence type="ECO:0000313" key="2">
    <source>
        <dbReference type="Proteomes" id="UP001174839"/>
    </source>
</evidence>
<name>A0ABT7WC47_9FLAO</name>
<gene>
    <name evidence="1" type="ORF">QU605_03280</name>
</gene>
<reference evidence="1" key="1">
    <citation type="submission" date="2023-06" db="EMBL/GenBank/DDBJ databases">
        <title>Robiginitalea aurantiacus sp. nov. and Algoriphagus sediminis sp. nov., isolated from coastal sediment.</title>
        <authorList>
            <person name="Zhou Z.Y."/>
            <person name="An J."/>
            <person name="Jia Y.W."/>
            <person name="Du Z.J."/>
        </authorList>
    </citation>
    <scope>NUCLEOTIDE SEQUENCE</scope>
    <source>
        <strain evidence="1">M39</strain>
    </source>
</reference>
<evidence type="ECO:0000313" key="1">
    <source>
        <dbReference type="EMBL" id="MDM9630473.1"/>
    </source>
</evidence>
<proteinExistence type="predicted"/>
<organism evidence="1 2">
    <name type="scientific">Robiginitalea aurantiaca</name>
    <dbReference type="NCBI Taxonomy" id="3056915"/>
    <lineage>
        <taxon>Bacteria</taxon>
        <taxon>Pseudomonadati</taxon>
        <taxon>Bacteroidota</taxon>
        <taxon>Flavobacteriia</taxon>
        <taxon>Flavobacteriales</taxon>
        <taxon>Flavobacteriaceae</taxon>
        <taxon>Robiginitalea</taxon>
    </lineage>
</organism>
<protein>
    <submittedName>
        <fullName evidence="1">Uncharacterized protein</fullName>
    </submittedName>
</protein>
<accession>A0ABT7WC47</accession>